<comment type="caution">
    <text evidence="1">The sequence shown here is derived from an EMBL/GenBank/DDBJ whole genome shotgun (WGS) entry which is preliminary data.</text>
</comment>
<sequence>MGYNLLEFKIPNGDYQEDCDAKGSKTWNGSQDHSIQSIGQALVFVCATSYQIYEDGDLEIQEINDCSCIQLKEIHQKNNGFEQELSKEYYGQYYRQSEV</sequence>
<proteinExistence type="predicted"/>
<dbReference type="EMBL" id="CAJJDP010000102">
    <property type="protein sequence ID" value="CAD8192660.1"/>
    <property type="molecule type" value="Genomic_DNA"/>
</dbReference>
<accession>A0A8S1WVM7</accession>
<evidence type="ECO:0000313" key="2">
    <source>
        <dbReference type="Proteomes" id="UP000683925"/>
    </source>
</evidence>
<gene>
    <name evidence="1" type="ORF">POCTA_138.1.T1020187</name>
</gene>
<reference evidence="1" key="1">
    <citation type="submission" date="2021-01" db="EMBL/GenBank/DDBJ databases">
        <authorList>
            <consortium name="Genoscope - CEA"/>
            <person name="William W."/>
        </authorList>
    </citation>
    <scope>NUCLEOTIDE SEQUENCE</scope>
</reference>
<keyword evidence="2" id="KW-1185">Reference proteome</keyword>
<dbReference type="AlphaFoldDB" id="A0A8S1WVM7"/>
<protein>
    <submittedName>
        <fullName evidence="1">Uncharacterized protein</fullName>
    </submittedName>
</protein>
<name>A0A8S1WVM7_PAROT</name>
<evidence type="ECO:0000313" key="1">
    <source>
        <dbReference type="EMBL" id="CAD8192660.1"/>
    </source>
</evidence>
<dbReference type="Proteomes" id="UP000683925">
    <property type="component" value="Unassembled WGS sequence"/>
</dbReference>
<organism evidence="1 2">
    <name type="scientific">Paramecium octaurelia</name>
    <dbReference type="NCBI Taxonomy" id="43137"/>
    <lineage>
        <taxon>Eukaryota</taxon>
        <taxon>Sar</taxon>
        <taxon>Alveolata</taxon>
        <taxon>Ciliophora</taxon>
        <taxon>Intramacronucleata</taxon>
        <taxon>Oligohymenophorea</taxon>
        <taxon>Peniculida</taxon>
        <taxon>Parameciidae</taxon>
        <taxon>Paramecium</taxon>
    </lineage>
</organism>